<evidence type="ECO:0000313" key="4">
    <source>
        <dbReference type="Proteomes" id="UP000031938"/>
    </source>
</evidence>
<dbReference type="EMBL" id="JXRP01000008">
    <property type="protein sequence ID" value="KIL50596.1"/>
    <property type="molecule type" value="Genomic_DNA"/>
</dbReference>
<evidence type="ECO:0000256" key="1">
    <source>
        <dbReference type="SAM" id="Phobius"/>
    </source>
</evidence>
<accession>A0A0C2W1V1</accession>
<feature type="transmembrane region" description="Helical" evidence="1">
    <location>
        <begin position="206"/>
        <end position="224"/>
    </location>
</feature>
<evidence type="ECO:0000259" key="2">
    <source>
        <dbReference type="Pfam" id="PF02517"/>
    </source>
</evidence>
<keyword evidence="1" id="KW-0472">Membrane</keyword>
<feature type="transmembrane region" description="Helical" evidence="1">
    <location>
        <begin position="5"/>
        <end position="26"/>
    </location>
</feature>
<organism evidence="3 4">
    <name type="scientific">Jeotgalibacillus soli</name>
    <dbReference type="NCBI Taxonomy" id="889306"/>
    <lineage>
        <taxon>Bacteria</taxon>
        <taxon>Bacillati</taxon>
        <taxon>Bacillota</taxon>
        <taxon>Bacilli</taxon>
        <taxon>Bacillales</taxon>
        <taxon>Caryophanaceae</taxon>
        <taxon>Jeotgalibacillus</taxon>
    </lineage>
</organism>
<protein>
    <recommendedName>
        <fullName evidence="2">CAAX prenyl protease 2/Lysostaphin resistance protein A-like domain-containing protein</fullName>
    </recommendedName>
</protein>
<feature type="transmembrane region" description="Helical" evidence="1">
    <location>
        <begin position="182"/>
        <end position="199"/>
    </location>
</feature>
<dbReference type="PANTHER" id="PTHR36435">
    <property type="entry name" value="SLR1288 PROTEIN"/>
    <property type="match status" value="1"/>
</dbReference>
<feature type="transmembrane region" description="Helical" evidence="1">
    <location>
        <begin position="86"/>
        <end position="105"/>
    </location>
</feature>
<dbReference type="OrthoDB" id="2194912at2"/>
<dbReference type="AlphaFoldDB" id="A0A0C2W1V1"/>
<dbReference type="STRING" id="889306.KP78_05970"/>
<name>A0A0C2W1V1_9BACL</name>
<keyword evidence="1" id="KW-0812">Transmembrane</keyword>
<dbReference type="GO" id="GO:0004175">
    <property type="term" value="F:endopeptidase activity"/>
    <property type="evidence" value="ECO:0007669"/>
    <property type="project" value="UniProtKB-ARBA"/>
</dbReference>
<dbReference type="RefSeq" id="WP_041086170.1">
    <property type="nucleotide sequence ID" value="NZ_JXRP01000008.1"/>
</dbReference>
<feature type="transmembrane region" description="Helical" evidence="1">
    <location>
        <begin position="46"/>
        <end position="65"/>
    </location>
</feature>
<evidence type="ECO:0000313" key="3">
    <source>
        <dbReference type="EMBL" id="KIL50596.1"/>
    </source>
</evidence>
<dbReference type="GO" id="GO:0080120">
    <property type="term" value="P:CAAX-box protein maturation"/>
    <property type="evidence" value="ECO:0007669"/>
    <property type="project" value="UniProtKB-ARBA"/>
</dbReference>
<dbReference type="PATRIC" id="fig|889306.3.peg.596"/>
<keyword evidence="1" id="KW-1133">Transmembrane helix</keyword>
<feature type="transmembrane region" description="Helical" evidence="1">
    <location>
        <begin position="159"/>
        <end position="176"/>
    </location>
</feature>
<proteinExistence type="predicted"/>
<gene>
    <name evidence="3" type="ORF">KP78_05970</name>
</gene>
<sequence length="249" mass="27717">MNRTYLYIIIAYVVMQLSGLVGPMLIFFIGNSTTDTEPAIMENIAIGYWIFISFAVNLIVTLLLLQKKKGILTLPGQPSEPIMVGVWAFAGIFIAFFSQAIAASIESLIGIEAGSENTAQIIDLLSYAPIAAFSIAIFGPILEEIVFRGIIFGSLYRKFNFFISALLSSVIFAVIHMDFEHLLIYTAMGFAFAFLYVMTKRIIVPIIAHIAMNTIVVLTQFVFAEQLQQFIEENAAVFIWLWSWLGGLT</sequence>
<dbReference type="Pfam" id="PF02517">
    <property type="entry name" value="Rce1-like"/>
    <property type="match status" value="1"/>
</dbReference>
<feature type="domain" description="CAAX prenyl protease 2/Lysostaphin resistance protein A-like" evidence="2">
    <location>
        <begin position="130"/>
        <end position="215"/>
    </location>
</feature>
<comment type="caution">
    <text evidence="3">The sequence shown here is derived from an EMBL/GenBank/DDBJ whole genome shotgun (WGS) entry which is preliminary data.</text>
</comment>
<dbReference type="Proteomes" id="UP000031938">
    <property type="component" value="Unassembled WGS sequence"/>
</dbReference>
<reference evidence="3 4" key="1">
    <citation type="submission" date="2015-01" db="EMBL/GenBank/DDBJ databases">
        <title>Genome sequencing of Jeotgalibacillus soli.</title>
        <authorList>
            <person name="Goh K.M."/>
            <person name="Chan K.-G."/>
            <person name="Yaakop A.S."/>
            <person name="Ee R."/>
            <person name="Gan H.M."/>
            <person name="Chan C.S."/>
        </authorList>
    </citation>
    <scope>NUCLEOTIDE SEQUENCE [LARGE SCALE GENOMIC DNA]</scope>
    <source>
        <strain evidence="3 4">P9</strain>
    </source>
</reference>
<keyword evidence="4" id="KW-1185">Reference proteome</keyword>
<dbReference type="PANTHER" id="PTHR36435:SF6">
    <property type="entry name" value="ABORTIVE INFECTION PROTEIN"/>
    <property type="match status" value="1"/>
</dbReference>
<dbReference type="InterPro" id="IPR003675">
    <property type="entry name" value="Rce1/LyrA-like_dom"/>
</dbReference>
<feature type="transmembrane region" description="Helical" evidence="1">
    <location>
        <begin position="125"/>
        <end position="147"/>
    </location>
</feature>
<dbReference type="InterPro" id="IPR052710">
    <property type="entry name" value="CAAX_protease"/>
</dbReference>